<organism evidence="1 2">
    <name type="scientific">Candida albicans P78048</name>
    <dbReference type="NCBI Taxonomy" id="1094989"/>
    <lineage>
        <taxon>Eukaryota</taxon>
        <taxon>Fungi</taxon>
        <taxon>Dikarya</taxon>
        <taxon>Ascomycota</taxon>
        <taxon>Saccharomycotina</taxon>
        <taxon>Pichiomycetes</taxon>
        <taxon>Debaryomycetaceae</taxon>
        <taxon>Candida/Lodderomyces clade</taxon>
        <taxon>Candida</taxon>
    </lineage>
</organism>
<proteinExistence type="predicted"/>
<evidence type="ECO:0000313" key="2">
    <source>
        <dbReference type="Proteomes" id="UP000030161"/>
    </source>
</evidence>
<evidence type="ECO:0008006" key="3">
    <source>
        <dbReference type="Google" id="ProtNLM"/>
    </source>
</evidence>
<gene>
    <name evidence="1" type="ORF">MG3_03718</name>
</gene>
<reference evidence="1 2" key="1">
    <citation type="submission" date="2013-12" db="EMBL/GenBank/DDBJ databases">
        <title>The Genome Sequence of Candida albicans P78048.</title>
        <authorList>
            <consortium name="The Broad Institute Genome Sequencing Platform"/>
            <consortium name="The Broad Institute Genome Sequencing Center for Infectious Disease"/>
            <person name="Cuomo C."/>
            <person name="Bennett R."/>
            <person name="Hirakawa M."/>
            <person name="Noverr M."/>
            <person name="Mitchell A."/>
            <person name="Young S.K."/>
            <person name="Zeng Q."/>
            <person name="Gargeya S."/>
            <person name="Fitzgerald M."/>
            <person name="Abouelleil A."/>
            <person name="Alvarado L."/>
            <person name="Berlin A.M."/>
            <person name="Chapman S.B."/>
            <person name="Dewar J."/>
            <person name="Goldberg J."/>
            <person name="Griggs A."/>
            <person name="Gujja S."/>
            <person name="Hansen M."/>
            <person name="Howarth C."/>
            <person name="Imamovic A."/>
            <person name="Larimer J."/>
            <person name="McCowan C."/>
            <person name="Murphy C."/>
            <person name="Pearson M."/>
            <person name="Priest M."/>
            <person name="Roberts A."/>
            <person name="Saif S."/>
            <person name="Shea T."/>
            <person name="Sykes S."/>
            <person name="Wortman J."/>
            <person name="Nusbaum C."/>
            <person name="Birren B."/>
        </authorList>
    </citation>
    <scope>NUCLEOTIDE SEQUENCE [LARGE SCALE GENOMIC DNA]</scope>
    <source>
        <strain evidence="1 2">P78048</strain>
    </source>
</reference>
<evidence type="ECO:0000313" key="1">
    <source>
        <dbReference type="EMBL" id="KGR08965.1"/>
    </source>
</evidence>
<accession>A0AB34PPT0</accession>
<sequence>MHQVLSALFTFSLNRENSNNLCIYGTHNAIIPHYFFRLVRTRITWVLDEIHCCLKPSYCRFVNNINEIDVALVKVLYKMEKQKICLTGCYYVVWSYCSEHTRQFLVLFGK</sequence>
<protein>
    <recommendedName>
        <fullName evidence="3">Reverse transcriptase domain-containing protein</fullName>
    </recommendedName>
</protein>
<comment type="caution">
    <text evidence="1">The sequence shown here is derived from an EMBL/GenBank/DDBJ whole genome shotgun (WGS) entry which is preliminary data.</text>
</comment>
<dbReference type="EMBL" id="AJIX01000027">
    <property type="protein sequence ID" value="KGR08965.1"/>
    <property type="molecule type" value="Genomic_DNA"/>
</dbReference>
<name>A0AB34PPT0_CANAX</name>
<dbReference type="AlphaFoldDB" id="A0AB34PPT0"/>
<dbReference type="Proteomes" id="UP000030161">
    <property type="component" value="Unassembled WGS sequence"/>
</dbReference>